<proteinExistence type="inferred from homology"/>
<dbReference type="InterPro" id="IPR050895">
    <property type="entry name" value="XK-related_scramblase"/>
</dbReference>
<dbReference type="PANTHER" id="PTHR16024:SF6">
    <property type="entry name" value="XK-RELATED PROTEIN"/>
    <property type="match status" value="1"/>
</dbReference>
<evidence type="ECO:0000256" key="3">
    <source>
        <dbReference type="ARBA" id="ARBA00022475"/>
    </source>
</evidence>
<dbReference type="GO" id="GO:0005886">
    <property type="term" value="C:plasma membrane"/>
    <property type="evidence" value="ECO:0007669"/>
    <property type="project" value="UniProtKB-SubCell"/>
</dbReference>
<dbReference type="InterPro" id="IPR018629">
    <property type="entry name" value="XK-rel"/>
</dbReference>
<reference evidence="8" key="2">
    <citation type="submission" date="2025-08" db="UniProtKB">
        <authorList>
            <consortium name="Ensembl"/>
        </authorList>
    </citation>
    <scope>IDENTIFICATION</scope>
</reference>
<feature type="transmembrane region" description="Helical" evidence="7">
    <location>
        <begin position="249"/>
        <end position="270"/>
    </location>
</feature>
<feature type="transmembrane region" description="Helical" evidence="7">
    <location>
        <begin position="162"/>
        <end position="182"/>
    </location>
</feature>
<reference evidence="8" key="3">
    <citation type="submission" date="2025-09" db="UniProtKB">
        <authorList>
            <consortium name="Ensembl"/>
        </authorList>
    </citation>
    <scope>IDENTIFICATION</scope>
</reference>
<evidence type="ECO:0000256" key="6">
    <source>
        <dbReference type="ARBA" id="ARBA00023136"/>
    </source>
</evidence>
<feature type="transmembrane region" description="Helical" evidence="7">
    <location>
        <begin position="336"/>
        <end position="354"/>
    </location>
</feature>
<comment type="similarity">
    <text evidence="2 7">Belongs to the XK family.</text>
</comment>
<comment type="subcellular location">
    <subcellularLocation>
        <location evidence="1">Cell membrane</location>
        <topology evidence="1">Multi-pass membrane protein</topology>
    </subcellularLocation>
    <subcellularLocation>
        <location evidence="7">Membrane</location>
        <topology evidence="7">Multi-pass membrane protein</topology>
    </subcellularLocation>
</comment>
<dbReference type="Ensembl" id="ENSCSAVT00000004666.1">
    <property type="protein sequence ID" value="ENSCSAVP00000004599.1"/>
    <property type="gene ID" value="ENSCSAVG00000002741.1"/>
</dbReference>
<keyword evidence="4 7" id="KW-0812">Transmembrane</keyword>
<evidence type="ECO:0000256" key="4">
    <source>
        <dbReference type="ARBA" id="ARBA00022692"/>
    </source>
</evidence>
<evidence type="ECO:0000256" key="7">
    <source>
        <dbReference type="RuleBase" id="RU910716"/>
    </source>
</evidence>
<dbReference type="GeneTree" id="ENSGT01140000282565"/>
<feature type="transmembrane region" description="Helical" evidence="7">
    <location>
        <begin position="375"/>
        <end position="398"/>
    </location>
</feature>
<evidence type="ECO:0000256" key="2">
    <source>
        <dbReference type="ARBA" id="ARBA00008789"/>
    </source>
</evidence>
<feature type="transmembrane region" description="Helical" evidence="7">
    <location>
        <begin position="202"/>
        <end position="228"/>
    </location>
</feature>
<reference evidence="9" key="1">
    <citation type="submission" date="2003-08" db="EMBL/GenBank/DDBJ databases">
        <authorList>
            <person name="Birren B."/>
            <person name="Nusbaum C."/>
            <person name="Abebe A."/>
            <person name="Abouelleil A."/>
            <person name="Adekoya E."/>
            <person name="Ait-zahra M."/>
            <person name="Allen N."/>
            <person name="Allen T."/>
            <person name="An P."/>
            <person name="Anderson M."/>
            <person name="Anderson S."/>
            <person name="Arachchi H."/>
            <person name="Armbruster J."/>
            <person name="Bachantsang P."/>
            <person name="Baldwin J."/>
            <person name="Barry A."/>
            <person name="Bayul T."/>
            <person name="Blitshsteyn B."/>
            <person name="Bloom T."/>
            <person name="Blye J."/>
            <person name="Boguslavskiy L."/>
            <person name="Borowsky M."/>
            <person name="Boukhgalter B."/>
            <person name="Brunache A."/>
            <person name="Butler J."/>
            <person name="Calixte N."/>
            <person name="Calvo S."/>
            <person name="Camarata J."/>
            <person name="Campo K."/>
            <person name="Chang J."/>
            <person name="Cheshatsang Y."/>
            <person name="Citroen M."/>
            <person name="Collymore A."/>
            <person name="Considine T."/>
            <person name="Cook A."/>
            <person name="Cooke P."/>
            <person name="Corum B."/>
            <person name="Cuomo C."/>
            <person name="David R."/>
            <person name="Dawoe T."/>
            <person name="Degray S."/>
            <person name="Dodge S."/>
            <person name="Dooley K."/>
            <person name="Dorje P."/>
            <person name="Dorjee K."/>
            <person name="Dorris L."/>
            <person name="Duffey N."/>
            <person name="Dupes A."/>
            <person name="Elkins T."/>
            <person name="Engels R."/>
            <person name="Erickson J."/>
            <person name="Farina A."/>
            <person name="Faro S."/>
            <person name="Ferreira P."/>
            <person name="Fischer H."/>
            <person name="Fitzgerald M."/>
            <person name="Foley K."/>
            <person name="Gage D."/>
            <person name="Galagan J."/>
            <person name="Gearin G."/>
            <person name="Gnerre S."/>
            <person name="Gnirke A."/>
            <person name="Goyette A."/>
            <person name="Graham J."/>
            <person name="Grandbois E."/>
            <person name="Gyaltsen K."/>
            <person name="Hafez N."/>
            <person name="Hagopian D."/>
            <person name="Hagos B."/>
            <person name="Hall J."/>
            <person name="Hatcher B."/>
            <person name="Heller A."/>
            <person name="Higgins H."/>
            <person name="Honan T."/>
            <person name="Horn A."/>
            <person name="Houde N."/>
            <person name="Hughes L."/>
            <person name="Hulme W."/>
            <person name="Husby E."/>
            <person name="Iliev I."/>
            <person name="Jaffe D."/>
            <person name="Jones C."/>
            <person name="Kamal M."/>
            <person name="Kamat A."/>
            <person name="Kamvysselis M."/>
            <person name="Karlsson E."/>
            <person name="Kells C."/>
            <person name="Kieu A."/>
            <person name="Kisner P."/>
            <person name="Kodira C."/>
            <person name="Kulbokas E."/>
            <person name="Labutti K."/>
            <person name="Lama D."/>
            <person name="Landers T."/>
            <person name="Leger J."/>
            <person name="Levine S."/>
            <person name="Lewis D."/>
            <person name="Lewis T."/>
            <person name="Lindblad-toh K."/>
            <person name="Liu X."/>
            <person name="Lokyitsang T."/>
            <person name="Lokyitsang Y."/>
            <person name="Lucien O."/>
            <person name="Lui A."/>
            <person name="Ma L.J."/>
            <person name="Mabbitt R."/>
            <person name="Macdonald J."/>
            <person name="Maclean C."/>
            <person name="Major J."/>
            <person name="Manning J."/>
            <person name="Marabella R."/>
            <person name="Maru K."/>
            <person name="Matthews C."/>
            <person name="Mauceli E."/>
            <person name="Mccarthy M."/>
            <person name="Mcdonough S."/>
            <person name="Mcghee T."/>
            <person name="Meldrim J."/>
            <person name="Meneus L."/>
            <person name="Mesirov J."/>
            <person name="Mihalev A."/>
            <person name="Mihova T."/>
            <person name="Mikkelsen T."/>
            <person name="Mlenga V."/>
            <person name="Moru K."/>
            <person name="Mozes J."/>
            <person name="Mulrain L."/>
            <person name="Munson G."/>
            <person name="Naylor J."/>
            <person name="Newes C."/>
            <person name="Nguyen C."/>
            <person name="Nguyen N."/>
            <person name="Nguyen T."/>
            <person name="Nicol R."/>
            <person name="Nielsen C."/>
            <person name="Nizzari M."/>
            <person name="Norbu C."/>
            <person name="Norbu N."/>
            <person name="O'donnell P."/>
            <person name="Okoawo O."/>
            <person name="O'leary S."/>
            <person name="Omotosho B."/>
            <person name="O'neill K."/>
            <person name="Osman S."/>
            <person name="Parker S."/>
            <person name="Perrin D."/>
            <person name="Phunkhang P."/>
            <person name="Piqani B."/>
            <person name="Purcell S."/>
            <person name="Rachupka T."/>
            <person name="Ramasamy U."/>
            <person name="Rameau R."/>
            <person name="Ray V."/>
            <person name="Raymond C."/>
            <person name="Retta R."/>
            <person name="Richardson S."/>
            <person name="Rise C."/>
            <person name="Rodriguez J."/>
            <person name="Rogers J."/>
            <person name="Rogov P."/>
            <person name="Rutman M."/>
            <person name="Schupbach R."/>
            <person name="Seaman C."/>
            <person name="Settipalli S."/>
            <person name="Sharpe T."/>
            <person name="Sheridan J."/>
            <person name="Sherpa N."/>
            <person name="Shi J."/>
            <person name="Smirnov S."/>
            <person name="Smith C."/>
            <person name="Sougnez C."/>
            <person name="Spencer B."/>
            <person name="Stalker J."/>
            <person name="Stange-thomann N."/>
            <person name="Stavropoulos S."/>
            <person name="Stetson K."/>
            <person name="Stone C."/>
            <person name="Stone S."/>
            <person name="Stubbs M."/>
            <person name="Talamas J."/>
            <person name="Tchuinga P."/>
            <person name="Tenzing P."/>
            <person name="Tesfaye S."/>
            <person name="Theodore J."/>
            <person name="Thoulutsang Y."/>
            <person name="Topham K."/>
            <person name="Towey S."/>
            <person name="Tsamla T."/>
            <person name="Tsomo N."/>
            <person name="Vallee D."/>
            <person name="Vassiliev H."/>
            <person name="Venkataraman V."/>
            <person name="Vinson J."/>
            <person name="Vo A."/>
            <person name="Wade C."/>
            <person name="Wang S."/>
            <person name="Wangchuk T."/>
            <person name="Wangdi T."/>
            <person name="Whittaker C."/>
            <person name="Wilkinson J."/>
            <person name="Wu Y."/>
            <person name="Wyman D."/>
            <person name="Yadav S."/>
            <person name="Yang S."/>
            <person name="Yang X."/>
            <person name="Yeager S."/>
            <person name="Yee E."/>
            <person name="Young G."/>
            <person name="Zainoun J."/>
            <person name="Zembeck L."/>
            <person name="Zimmer A."/>
            <person name="Zody M."/>
            <person name="Lander E."/>
        </authorList>
    </citation>
    <scope>NUCLEOTIDE SEQUENCE [LARGE SCALE GENOMIC DNA]</scope>
</reference>
<name>H2YH00_CIOSA</name>
<dbReference type="Proteomes" id="UP000007875">
    <property type="component" value="Unassembled WGS sequence"/>
</dbReference>
<sequence>MLSSSHHKESLKTLQHKLLSPMSSHDSDTEIDLQTAMPLLPVHYSPQPKSAGYILAHGISAATIEHSNDLSPVELTPENICNKNIQSGDNRKDVVDSAPSREGRILDKENVYDNDCKNSQISNSENNSECSQLSEVNENPKNVTCYSTVCILISCKNICTRFSIVDLVLILGSIGLYIFDTATDILNGLSYYNKREENKDNLFYFILTMVVIVLPSFIMQAFSIWWEWEDDSKRNEKRKENGKMVKNTCCKHFFLCIVHVLQVGPIYRYIRAIHHGVKSRRRELQGNKKRFDFYDKMWKYQLSDVSFLRVMESYLESAPQVVLQIYIMIKTMQTPFITVLSCCVSIIGMSSMLVSWQRNLRDTLPKELNKKQISICGTIMLFLYRTCTITARCLLWHYF</sequence>
<evidence type="ECO:0000256" key="5">
    <source>
        <dbReference type="ARBA" id="ARBA00022989"/>
    </source>
</evidence>
<dbReference type="STRING" id="51511.ENSCSAVP00000004599"/>
<evidence type="ECO:0000256" key="1">
    <source>
        <dbReference type="ARBA" id="ARBA00004651"/>
    </source>
</evidence>
<dbReference type="HOGENOM" id="CLU_695471_0_0_1"/>
<keyword evidence="3" id="KW-1003">Cell membrane</keyword>
<dbReference type="AlphaFoldDB" id="H2YH00"/>
<dbReference type="eggNOG" id="KOG4790">
    <property type="taxonomic scope" value="Eukaryota"/>
</dbReference>
<organism evidence="8 9">
    <name type="scientific">Ciona savignyi</name>
    <name type="common">Pacific transparent sea squirt</name>
    <dbReference type="NCBI Taxonomy" id="51511"/>
    <lineage>
        <taxon>Eukaryota</taxon>
        <taxon>Metazoa</taxon>
        <taxon>Chordata</taxon>
        <taxon>Tunicata</taxon>
        <taxon>Ascidiacea</taxon>
        <taxon>Phlebobranchia</taxon>
        <taxon>Cionidae</taxon>
        <taxon>Ciona</taxon>
    </lineage>
</organism>
<evidence type="ECO:0000313" key="9">
    <source>
        <dbReference type="Proteomes" id="UP000007875"/>
    </source>
</evidence>
<keyword evidence="6 7" id="KW-0472">Membrane</keyword>
<accession>H2YH00</accession>
<keyword evidence="5 7" id="KW-1133">Transmembrane helix</keyword>
<keyword evidence="9" id="KW-1185">Reference proteome</keyword>
<dbReference type="PANTHER" id="PTHR16024">
    <property type="entry name" value="XK-RELATED PROTEIN"/>
    <property type="match status" value="1"/>
</dbReference>
<protein>
    <recommendedName>
        <fullName evidence="7">XK-related protein</fullName>
    </recommendedName>
</protein>
<dbReference type="Pfam" id="PF09815">
    <property type="entry name" value="XK-related"/>
    <property type="match status" value="1"/>
</dbReference>
<dbReference type="InParanoid" id="H2YH00"/>
<evidence type="ECO:0000313" key="8">
    <source>
        <dbReference type="Ensembl" id="ENSCSAVP00000004599.1"/>
    </source>
</evidence>